<name>A0A9D4UJV7_ADICA</name>
<dbReference type="InterPro" id="IPR000210">
    <property type="entry name" value="BTB/POZ_dom"/>
</dbReference>
<evidence type="ECO:0000313" key="5">
    <source>
        <dbReference type="Proteomes" id="UP000886520"/>
    </source>
</evidence>
<accession>A0A9D4UJV7</accession>
<dbReference type="SUPFAM" id="SSF49899">
    <property type="entry name" value="Concanavalin A-like lectins/glucanases"/>
    <property type="match status" value="1"/>
</dbReference>
<dbReference type="SUPFAM" id="SSF54695">
    <property type="entry name" value="POZ domain"/>
    <property type="match status" value="1"/>
</dbReference>
<dbReference type="InterPro" id="IPR013320">
    <property type="entry name" value="ConA-like_dom_sf"/>
</dbReference>
<dbReference type="PANTHER" id="PTHR12245:SF5">
    <property type="entry name" value="SPRY DOMAIN-CONTAINING SOCS BOX PROTEIN 3"/>
    <property type="match status" value="1"/>
</dbReference>
<dbReference type="PROSITE" id="PS50097">
    <property type="entry name" value="BTB"/>
    <property type="match status" value="1"/>
</dbReference>
<dbReference type="OrthoDB" id="6359816at2759"/>
<reference evidence="4" key="1">
    <citation type="submission" date="2021-01" db="EMBL/GenBank/DDBJ databases">
        <title>Adiantum capillus-veneris genome.</title>
        <authorList>
            <person name="Fang Y."/>
            <person name="Liao Q."/>
        </authorList>
    </citation>
    <scope>NUCLEOTIDE SEQUENCE</scope>
    <source>
        <strain evidence="4">H3</strain>
        <tissue evidence="4">Leaf</tissue>
    </source>
</reference>
<evidence type="ECO:0000256" key="2">
    <source>
        <dbReference type="SAM" id="MobiDB-lite"/>
    </source>
</evidence>
<proteinExistence type="predicted"/>
<dbReference type="Pfam" id="PF00651">
    <property type="entry name" value="BTB"/>
    <property type="match status" value="1"/>
</dbReference>
<gene>
    <name evidence="4" type="ORF">GOP47_0017207</name>
</gene>
<dbReference type="SMART" id="SM00225">
    <property type="entry name" value="BTB"/>
    <property type="match status" value="1"/>
</dbReference>
<evidence type="ECO:0000313" key="4">
    <source>
        <dbReference type="EMBL" id="KAI5068862.1"/>
    </source>
</evidence>
<dbReference type="Pfam" id="PF00622">
    <property type="entry name" value="SPRY"/>
    <property type="match status" value="1"/>
</dbReference>
<organism evidence="4 5">
    <name type="scientific">Adiantum capillus-veneris</name>
    <name type="common">Maidenhair fern</name>
    <dbReference type="NCBI Taxonomy" id="13818"/>
    <lineage>
        <taxon>Eukaryota</taxon>
        <taxon>Viridiplantae</taxon>
        <taxon>Streptophyta</taxon>
        <taxon>Embryophyta</taxon>
        <taxon>Tracheophyta</taxon>
        <taxon>Polypodiopsida</taxon>
        <taxon>Polypodiidae</taxon>
        <taxon>Polypodiales</taxon>
        <taxon>Pteridineae</taxon>
        <taxon>Pteridaceae</taxon>
        <taxon>Vittarioideae</taxon>
        <taxon>Adiantum</taxon>
    </lineage>
</organism>
<dbReference type="PANTHER" id="PTHR12245">
    <property type="entry name" value="SPRY DOMAIN CONTAINING SOCS BOX PROTEIN"/>
    <property type="match status" value="1"/>
</dbReference>
<dbReference type="EMBL" id="JABFUD020000016">
    <property type="protein sequence ID" value="KAI5068862.1"/>
    <property type="molecule type" value="Genomic_DNA"/>
</dbReference>
<dbReference type="CDD" id="cd11709">
    <property type="entry name" value="SPRY"/>
    <property type="match status" value="1"/>
</dbReference>
<comment type="pathway">
    <text evidence="1">Protein modification; protein ubiquitination.</text>
</comment>
<evidence type="ECO:0000256" key="1">
    <source>
        <dbReference type="ARBA" id="ARBA00004906"/>
    </source>
</evidence>
<evidence type="ECO:0000259" key="3">
    <source>
        <dbReference type="PROSITE" id="PS50097"/>
    </source>
</evidence>
<sequence>MELRCVCQSLWNSYGYGYGGPRNPPTLLKDISRMQNDEAFLDMVFVCGTEEEEEEIRACRILVAARSPVLQSMLLTSGMVELHLTRVPLPHIHPTAMRVCLEFFHTDSVQQSSWPNIFIALQVLKAAMFFLIEPLQILALAYISSFSLLDKKDAEWWTSHVTSYNLGIELIPSHSQNDEMPLHGGCCMGTFLKDFRTKAREHLVGLSHVKLFSGSDYERRFYKELTEPALFHFKQGVHEHECRNGFSQYFSFLHVVRWSSYRVVVKDPAIDEGKFEEVLNKCFPQSTQEMRSMLTSAIASPLNDTDISRYMKHLADPLAECLKRAPIDFDKIHSHMLCRFIEPLDIVPPSILLAAYRCKALHGPGLRWDELAHGTQYKLDEYYCDVISSNSSTLKGFARCSTSVYPAVDSFFDWEIKLWSPCSVLRIGFCVCKPTFKVSECSSNVLGDRENSWALDADGFLHSCGNKSSTRYVDPFVKTDAVVRVHLDLVNKSCSFSIDNKDAGVAWSNFLLHDSHAIYPAISLVAPGKAEVRKTNHSWMDHPSKRTCPSTAHDTLEGTSGSDSDSSDTSS</sequence>
<dbReference type="InterPro" id="IPR003877">
    <property type="entry name" value="SPRY_dom"/>
</dbReference>
<keyword evidence="5" id="KW-1185">Reference proteome</keyword>
<dbReference type="InterPro" id="IPR050672">
    <property type="entry name" value="FBXO45-Fsn/SPSB_families"/>
</dbReference>
<dbReference type="InterPro" id="IPR043136">
    <property type="entry name" value="B30.2/SPRY_sf"/>
</dbReference>
<protein>
    <recommendedName>
        <fullName evidence="3">BTB domain-containing protein</fullName>
    </recommendedName>
</protein>
<feature type="compositionally biased region" description="Low complexity" evidence="2">
    <location>
        <begin position="558"/>
        <end position="571"/>
    </location>
</feature>
<dbReference type="InterPro" id="IPR011333">
    <property type="entry name" value="SKP1/BTB/POZ_sf"/>
</dbReference>
<dbReference type="Gene3D" id="2.60.120.920">
    <property type="match status" value="1"/>
</dbReference>
<feature type="domain" description="BTB" evidence="3">
    <location>
        <begin position="41"/>
        <end position="113"/>
    </location>
</feature>
<feature type="region of interest" description="Disordered" evidence="2">
    <location>
        <begin position="536"/>
        <end position="571"/>
    </location>
</feature>
<dbReference type="Gene3D" id="3.30.710.10">
    <property type="entry name" value="Potassium Channel Kv1.1, Chain A"/>
    <property type="match status" value="1"/>
</dbReference>
<dbReference type="AlphaFoldDB" id="A0A9D4UJV7"/>
<dbReference type="CDD" id="cd18186">
    <property type="entry name" value="BTB_POZ_ZBTB_KLHL-like"/>
    <property type="match status" value="1"/>
</dbReference>
<comment type="caution">
    <text evidence="4">The sequence shown here is derived from an EMBL/GenBank/DDBJ whole genome shotgun (WGS) entry which is preliminary data.</text>
</comment>
<dbReference type="Proteomes" id="UP000886520">
    <property type="component" value="Chromosome 16"/>
</dbReference>